<organism evidence="14 15">
    <name type="scientific">Mesocestoides corti</name>
    <name type="common">Flatworm</name>
    <dbReference type="NCBI Taxonomy" id="53468"/>
    <lineage>
        <taxon>Eukaryota</taxon>
        <taxon>Metazoa</taxon>
        <taxon>Spiralia</taxon>
        <taxon>Lophotrochozoa</taxon>
        <taxon>Platyhelminthes</taxon>
        <taxon>Cestoda</taxon>
        <taxon>Eucestoda</taxon>
        <taxon>Cyclophyllidea</taxon>
        <taxon>Mesocestoididae</taxon>
        <taxon>Mesocestoides</taxon>
    </lineage>
</organism>
<keyword evidence="15" id="KW-1185">Reference proteome</keyword>
<gene>
    <name evidence="14" type="ORF">MCOS_LOCUS520</name>
</gene>
<keyword evidence="4" id="KW-0813">Transport</keyword>
<comment type="similarity">
    <text evidence="2">Belongs to the Tom22 family.</text>
</comment>
<keyword evidence="10" id="KW-0496">Mitochondrion</keyword>
<evidence type="ECO:0000256" key="2">
    <source>
        <dbReference type="ARBA" id="ARBA00009874"/>
    </source>
</evidence>
<dbReference type="EMBL" id="UXSR01000047">
    <property type="protein sequence ID" value="VDD74517.1"/>
    <property type="molecule type" value="Genomic_DNA"/>
</dbReference>
<keyword evidence="9" id="KW-0811">Translocation</keyword>
<dbReference type="GO" id="GO:0006886">
    <property type="term" value="P:intracellular protein transport"/>
    <property type="evidence" value="ECO:0007669"/>
    <property type="project" value="InterPro"/>
</dbReference>
<keyword evidence="6" id="KW-1000">Mitochondrion outer membrane</keyword>
<evidence type="ECO:0000256" key="10">
    <source>
        <dbReference type="ARBA" id="ARBA00023128"/>
    </source>
</evidence>
<dbReference type="PANTHER" id="PTHR12504">
    <property type="entry name" value="MITOCHONDRIAL IMPORT RECEPTOR SUBUNIT TOM22"/>
    <property type="match status" value="1"/>
</dbReference>
<dbReference type="AlphaFoldDB" id="A0A0R3U263"/>
<keyword evidence="8" id="KW-1133">Transmembrane helix</keyword>
<evidence type="ECO:0000256" key="7">
    <source>
        <dbReference type="ARBA" id="ARBA00022927"/>
    </source>
</evidence>
<dbReference type="InterPro" id="IPR005683">
    <property type="entry name" value="Tom22"/>
</dbReference>
<evidence type="ECO:0000313" key="14">
    <source>
        <dbReference type="EMBL" id="VDD74517.1"/>
    </source>
</evidence>
<dbReference type="CDD" id="cd22884">
    <property type="entry name" value="TOM22"/>
    <property type="match status" value="1"/>
</dbReference>
<evidence type="ECO:0000256" key="11">
    <source>
        <dbReference type="ARBA" id="ARBA00023136"/>
    </source>
</evidence>
<dbReference type="STRING" id="53468.A0A0R3U263"/>
<keyword evidence="12" id="KW-0675">Receptor</keyword>
<evidence type="ECO:0000256" key="9">
    <source>
        <dbReference type="ARBA" id="ARBA00023010"/>
    </source>
</evidence>
<keyword evidence="5" id="KW-0812">Transmembrane</keyword>
<feature type="region of interest" description="Disordered" evidence="13">
    <location>
        <begin position="30"/>
        <end position="69"/>
    </location>
</feature>
<evidence type="ECO:0000256" key="8">
    <source>
        <dbReference type="ARBA" id="ARBA00022989"/>
    </source>
</evidence>
<dbReference type="OrthoDB" id="10016939at2759"/>
<evidence type="ECO:0000313" key="15">
    <source>
        <dbReference type="Proteomes" id="UP000267029"/>
    </source>
</evidence>
<name>A0A0R3U263_MESCO</name>
<keyword evidence="7" id="KW-0653">Protein transport</keyword>
<dbReference type="Pfam" id="PF04281">
    <property type="entry name" value="Tom22"/>
    <property type="match status" value="1"/>
</dbReference>
<dbReference type="PANTHER" id="PTHR12504:SF0">
    <property type="entry name" value="MITOCHONDRIAL IMPORT RECEPTOR SUBUNIT TOM22 HOMOLOG"/>
    <property type="match status" value="1"/>
</dbReference>
<accession>A0A0R3U263</accession>
<dbReference type="GO" id="GO:0005741">
    <property type="term" value="C:mitochondrial outer membrane"/>
    <property type="evidence" value="ECO:0007669"/>
    <property type="project" value="UniProtKB-SubCell"/>
</dbReference>
<sequence>MLFAKFTLSSVGVPQPVDVLSDEAPSEPVLEASSVLTQSSPPTAPTGIRTLTVDEVSRGYDEDDDDDSDFEDETIIERLIGLTEMFPDWLRNGTSAAFDHSIKVLSGAYSLSRSIAWFVASTSTICLFPLMLELERNQMEEQEALEHRSMMLGPGGVSNVPMGPSGFQVNVPILAPAAK</sequence>
<evidence type="ECO:0000256" key="3">
    <source>
        <dbReference type="ARBA" id="ARBA00016229"/>
    </source>
</evidence>
<evidence type="ECO:0000256" key="6">
    <source>
        <dbReference type="ARBA" id="ARBA00022787"/>
    </source>
</evidence>
<proteinExistence type="inferred from homology"/>
<evidence type="ECO:0000256" key="4">
    <source>
        <dbReference type="ARBA" id="ARBA00022448"/>
    </source>
</evidence>
<comment type="subcellular location">
    <subcellularLocation>
        <location evidence="1">Mitochondrion outer membrane</location>
        <topology evidence="1">Single-pass membrane protein</topology>
    </subcellularLocation>
</comment>
<keyword evidence="11" id="KW-0472">Membrane</keyword>
<evidence type="ECO:0000256" key="5">
    <source>
        <dbReference type="ARBA" id="ARBA00022692"/>
    </source>
</evidence>
<evidence type="ECO:0000256" key="13">
    <source>
        <dbReference type="SAM" id="MobiDB-lite"/>
    </source>
</evidence>
<reference evidence="14 15" key="1">
    <citation type="submission" date="2018-10" db="EMBL/GenBank/DDBJ databases">
        <authorList>
            <consortium name="Pathogen Informatics"/>
        </authorList>
    </citation>
    <scope>NUCLEOTIDE SEQUENCE [LARGE SCALE GENOMIC DNA]</scope>
</reference>
<evidence type="ECO:0000256" key="1">
    <source>
        <dbReference type="ARBA" id="ARBA00004572"/>
    </source>
</evidence>
<evidence type="ECO:0000256" key="12">
    <source>
        <dbReference type="ARBA" id="ARBA00023170"/>
    </source>
</evidence>
<dbReference type="Proteomes" id="UP000267029">
    <property type="component" value="Unassembled WGS sequence"/>
</dbReference>
<protein>
    <recommendedName>
        <fullName evidence="3">Mitochondrial import receptor subunit TOM22 homolog</fullName>
    </recommendedName>
</protein>